<evidence type="ECO:0000256" key="5">
    <source>
        <dbReference type="RuleBase" id="RU003682"/>
    </source>
</evidence>
<keyword evidence="3 5" id="KW-0560">Oxidoreductase</keyword>
<keyword evidence="4 5" id="KW-0408">Iron</keyword>
<dbReference type="Gene3D" id="2.60.120.330">
    <property type="entry name" value="B-lactam Antibiotic, Isopenicillin N Synthase, Chain"/>
    <property type="match status" value="1"/>
</dbReference>
<proteinExistence type="inferred from homology"/>
<dbReference type="AlphaFoldDB" id="A0AAV3NNY6"/>
<sequence>MTINGEFRRNHVVNWRDTLACTFLDDDLDPEDVPPVCRKEVFDYLENMVKVRGLLAEGLSEALGLDKDFLDGIECMKSKYFLCLYYPASPEPELTFGSFRHQDATFMTAVLQDNMGGLQVLYQDNWIDVKPIQGALVINIGQLMQLITNDKFKCVEHRVVSSYNGPRLSIACFFTPSSGGQMKSYGPIKDLLFETNPQIYKEVPYADYINFHQIKIRERIPILPFFKVRYNEP</sequence>
<protein>
    <submittedName>
        <fullName evidence="7">Oxidoreductase</fullName>
    </submittedName>
</protein>
<organism evidence="7 8">
    <name type="scientific">Lithospermum erythrorhizon</name>
    <name type="common">Purple gromwell</name>
    <name type="synonym">Lithospermum officinale var. erythrorhizon</name>
    <dbReference type="NCBI Taxonomy" id="34254"/>
    <lineage>
        <taxon>Eukaryota</taxon>
        <taxon>Viridiplantae</taxon>
        <taxon>Streptophyta</taxon>
        <taxon>Embryophyta</taxon>
        <taxon>Tracheophyta</taxon>
        <taxon>Spermatophyta</taxon>
        <taxon>Magnoliopsida</taxon>
        <taxon>eudicotyledons</taxon>
        <taxon>Gunneridae</taxon>
        <taxon>Pentapetalae</taxon>
        <taxon>asterids</taxon>
        <taxon>lamiids</taxon>
        <taxon>Boraginales</taxon>
        <taxon>Boraginaceae</taxon>
        <taxon>Boraginoideae</taxon>
        <taxon>Lithospermeae</taxon>
        <taxon>Lithospermum</taxon>
    </lineage>
</organism>
<dbReference type="SUPFAM" id="SSF51197">
    <property type="entry name" value="Clavaminate synthase-like"/>
    <property type="match status" value="1"/>
</dbReference>
<evidence type="ECO:0000256" key="4">
    <source>
        <dbReference type="ARBA" id="ARBA00023004"/>
    </source>
</evidence>
<dbReference type="InterPro" id="IPR027443">
    <property type="entry name" value="IPNS-like_sf"/>
</dbReference>
<dbReference type="EMBL" id="BAABME010015416">
    <property type="protein sequence ID" value="GAA0141060.1"/>
    <property type="molecule type" value="Genomic_DNA"/>
</dbReference>
<name>A0AAV3NNY6_LITER</name>
<dbReference type="Pfam" id="PF03171">
    <property type="entry name" value="2OG-FeII_Oxy"/>
    <property type="match status" value="1"/>
</dbReference>
<dbReference type="InterPro" id="IPR005123">
    <property type="entry name" value="Oxoglu/Fe-dep_dioxygenase_dom"/>
</dbReference>
<dbReference type="PANTHER" id="PTHR10209:SF714">
    <property type="entry name" value="1-AMINOCYCLOPROPANE-1-CARBOXYLATE OXIDASE HOMOLOG 11-RELATED"/>
    <property type="match status" value="1"/>
</dbReference>
<evidence type="ECO:0000313" key="8">
    <source>
        <dbReference type="Proteomes" id="UP001454036"/>
    </source>
</evidence>
<dbReference type="PROSITE" id="PS51471">
    <property type="entry name" value="FE2OG_OXY"/>
    <property type="match status" value="1"/>
</dbReference>
<evidence type="ECO:0000256" key="1">
    <source>
        <dbReference type="ARBA" id="ARBA00008056"/>
    </source>
</evidence>
<keyword evidence="8" id="KW-1185">Reference proteome</keyword>
<evidence type="ECO:0000256" key="3">
    <source>
        <dbReference type="ARBA" id="ARBA00023002"/>
    </source>
</evidence>
<evidence type="ECO:0000313" key="7">
    <source>
        <dbReference type="EMBL" id="GAA0141060.1"/>
    </source>
</evidence>
<comment type="caution">
    <text evidence="7">The sequence shown here is derived from an EMBL/GenBank/DDBJ whole genome shotgun (WGS) entry which is preliminary data.</text>
</comment>
<keyword evidence="2 5" id="KW-0479">Metal-binding</keyword>
<comment type="similarity">
    <text evidence="1 5">Belongs to the iron/ascorbate-dependent oxidoreductase family.</text>
</comment>
<dbReference type="InterPro" id="IPR044861">
    <property type="entry name" value="IPNS-like_FE2OG_OXY"/>
</dbReference>
<dbReference type="PANTHER" id="PTHR10209">
    <property type="entry name" value="OXIDOREDUCTASE, 2OG-FE II OXYGENASE FAMILY PROTEIN"/>
    <property type="match status" value="1"/>
</dbReference>
<evidence type="ECO:0000259" key="6">
    <source>
        <dbReference type="PROSITE" id="PS51471"/>
    </source>
</evidence>
<gene>
    <name evidence="7" type="ORF">LIER_35325</name>
</gene>
<evidence type="ECO:0000256" key="2">
    <source>
        <dbReference type="ARBA" id="ARBA00022723"/>
    </source>
</evidence>
<dbReference type="GO" id="GO:0051213">
    <property type="term" value="F:dioxygenase activity"/>
    <property type="evidence" value="ECO:0007669"/>
    <property type="project" value="UniProtKB-ARBA"/>
</dbReference>
<feature type="domain" description="Fe2OG dioxygenase" evidence="6">
    <location>
        <begin position="77"/>
        <end position="176"/>
    </location>
</feature>
<dbReference type="Proteomes" id="UP001454036">
    <property type="component" value="Unassembled WGS sequence"/>
</dbReference>
<dbReference type="GO" id="GO:0046872">
    <property type="term" value="F:metal ion binding"/>
    <property type="evidence" value="ECO:0007669"/>
    <property type="project" value="UniProtKB-KW"/>
</dbReference>
<reference evidence="7 8" key="1">
    <citation type="submission" date="2024-01" db="EMBL/GenBank/DDBJ databases">
        <title>The complete chloroplast genome sequence of Lithospermum erythrorhizon: insights into the phylogenetic relationship among Boraginaceae species and the maternal lineages of purple gromwells.</title>
        <authorList>
            <person name="Okada T."/>
            <person name="Watanabe K."/>
        </authorList>
    </citation>
    <scope>NUCLEOTIDE SEQUENCE [LARGE SCALE GENOMIC DNA]</scope>
</reference>
<accession>A0AAV3NNY6</accession>